<feature type="compositionally biased region" description="Basic and acidic residues" evidence="4">
    <location>
        <begin position="466"/>
        <end position="479"/>
    </location>
</feature>
<evidence type="ECO:0000256" key="4">
    <source>
        <dbReference type="SAM" id="MobiDB-lite"/>
    </source>
</evidence>
<reference evidence="6" key="2">
    <citation type="submission" date="2020-09" db="EMBL/GenBank/DDBJ databases">
        <authorList>
            <person name="Sun Q."/>
            <person name="Kim S."/>
        </authorList>
    </citation>
    <scope>NUCLEOTIDE SEQUENCE</scope>
    <source>
        <strain evidence="6">KCTC 12988</strain>
    </source>
</reference>
<dbReference type="PANTHER" id="PTHR32347">
    <property type="entry name" value="EFFLUX SYSTEM COMPONENT YKNX-RELATED"/>
    <property type="match status" value="1"/>
</dbReference>
<dbReference type="PANTHER" id="PTHR32347:SF23">
    <property type="entry name" value="BLL5650 PROTEIN"/>
    <property type="match status" value="1"/>
</dbReference>
<protein>
    <submittedName>
        <fullName evidence="6">Secretion protein HlyD</fullName>
    </submittedName>
</protein>
<evidence type="ECO:0000256" key="2">
    <source>
        <dbReference type="ARBA" id="ARBA00023054"/>
    </source>
</evidence>
<evidence type="ECO:0000256" key="1">
    <source>
        <dbReference type="ARBA" id="ARBA00004196"/>
    </source>
</evidence>
<proteinExistence type="predicted"/>
<dbReference type="EMBL" id="BMXI01000001">
    <property type="protein sequence ID" value="GHC40985.1"/>
    <property type="molecule type" value="Genomic_DNA"/>
</dbReference>
<keyword evidence="2 3" id="KW-0175">Coiled coil</keyword>
<dbReference type="AlphaFoldDB" id="A0A918TCA5"/>
<dbReference type="Pfam" id="PF25990">
    <property type="entry name" value="Beta-barrel_YknX"/>
    <property type="match status" value="1"/>
</dbReference>
<comment type="caution">
    <text evidence="6">The sequence shown here is derived from an EMBL/GenBank/DDBJ whole genome shotgun (WGS) entry which is preliminary data.</text>
</comment>
<dbReference type="Gene3D" id="2.40.420.20">
    <property type="match status" value="1"/>
</dbReference>
<evidence type="ECO:0000256" key="3">
    <source>
        <dbReference type="SAM" id="Coils"/>
    </source>
</evidence>
<evidence type="ECO:0000313" key="7">
    <source>
        <dbReference type="Proteomes" id="UP000644507"/>
    </source>
</evidence>
<dbReference type="InterPro" id="IPR050465">
    <property type="entry name" value="UPF0194_transport"/>
</dbReference>
<name>A0A918TCA5_9BACT</name>
<gene>
    <name evidence="6" type="ORF">GCM10007100_01970</name>
</gene>
<keyword evidence="7" id="KW-1185">Reference proteome</keyword>
<dbReference type="Gene3D" id="1.10.287.470">
    <property type="entry name" value="Helix hairpin bin"/>
    <property type="match status" value="1"/>
</dbReference>
<sequence length="496" mass="55831">MKKLLINRLFLGLLVFAGILVLLITFSRKKTETQGLYHTVSKADLIISIVEGGTIEAVNEVVVKNTIDGESQIIYLIPEGSYVKEGDLLVEFDKGQAESSLQEAQVKFETHQAEVIKATNDLIITRSTVDSELSAAKLAVQFAEMDRQKFQDLDRQHRLRSSELAIDTEAEALKLAQQRYEWSEKLAEKGFETKSQVDRDRLEVSKSSKAVETAQSTFEMLKEYDLKKEETKFLSDLKEAQAKLERTRKEGESKIAQQEAAVNSAKSTLRITEEQLERFREQLNSTKLYAPQNGLVIYAKSDRSWDNEPEIAEGSKIRNRRDVIKIPDTSKLKVQVKIHESTISQIQKGQRAYVVLDSQPDRRFLGKVTKVAILPDSNGRWGDNKKVYTTEIEITDPMEGVKPGVSARAEIIIEELKNVFSVPIQAVTTQNGKQVCYLKGDDQPTEVEVGLFNTKYIEIRSGLHQGDKVSLDPPLDDKLNLSGETTGLKLNEEPAN</sequence>
<dbReference type="RefSeq" id="WP_189566486.1">
    <property type="nucleotide sequence ID" value="NZ_BMXI01000001.1"/>
</dbReference>
<feature type="coiled-coil region" evidence="3">
    <location>
        <begin position="230"/>
        <end position="282"/>
    </location>
</feature>
<feature type="region of interest" description="Disordered" evidence="4">
    <location>
        <begin position="466"/>
        <end position="496"/>
    </location>
</feature>
<dbReference type="Proteomes" id="UP000644507">
    <property type="component" value="Unassembled WGS sequence"/>
</dbReference>
<reference evidence="6" key="1">
    <citation type="journal article" date="2014" name="Int. J. Syst. Evol. Microbiol.">
        <title>Complete genome sequence of Corynebacterium casei LMG S-19264T (=DSM 44701T), isolated from a smear-ripened cheese.</title>
        <authorList>
            <consortium name="US DOE Joint Genome Institute (JGI-PGF)"/>
            <person name="Walter F."/>
            <person name="Albersmeier A."/>
            <person name="Kalinowski J."/>
            <person name="Ruckert C."/>
        </authorList>
    </citation>
    <scope>NUCLEOTIDE SEQUENCE</scope>
    <source>
        <strain evidence="6">KCTC 12988</strain>
    </source>
</reference>
<dbReference type="InterPro" id="IPR058636">
    <property type="entry name" value="Beta-barrel_YknX"/>
</dbReference>
<accession>A0A918TCA5</accession>
<dbReference type="Gene3D" id="2.40.30.170">
    <property type="match status" value="1"/>
</dbReference>
<comment type="subcellular location">
    <subcellularLocation>
        <location evidence="1">Cell envelope</location>
    </subcellularLocation>
</comment>
<dbReference type="GO" id="GO:0030313">
    <property type="term" value="C:cell envelope"/>
    <property type="evidence" value="ECO:0007669"/>
    <property type="project" value="UniProtKB-SubCell"/>
</dbReference>
<dbReference type="Gene3D" id="2.40.50.100">
    <property type="match status" value="1"/>
</dbReference>
<evidence type="ECO:0000313" key="6">
    <source>
        <dbReference type="EMBL" id="GHC40985.1"/>
    </source>
</evidence>
<organism evidence="6 7">
    <name type="scientific">Roseibacillus persicicus</name>
    <dbReference type="NCBI Taxonomy" id="454148"/>
    <lineage>
        <taxon>Bacteria</taxon>
        <taxon>Pseudomonadati</taxon>
        <taxon>Verrucomicrobiota</taxon>
        <taxon>Verrucomicrobiia</taxon>
        <taxon>Verrucomicrobiales</taxon>
        <taxon>Verrucomicrobiaceae</taxon>
        <taxon>Roseibacillus</taxon>
    </lineage>
</organism>
<feature type="domain" description="YknX-like beta-barrel" evidence="5">
    <location>
        <begin position="332"/>
        <end position="411"/>
    </location>
</feature>
<evidence type="ECO:0000259" key="5">
    <source>
        <dbReference type="Pfam" id="PF25990"/>
    </source>
</evidence>